<dbReference type="InterPro" id="IPR007165">
    <property type="entry name" value="Phage_holin_4_2"/>
</dbReference>
<feature type="transmembrane region" description="Helical" evidence="1">
    <location>
        <begin position="90"/>
        <end position="111"/>
    </location>
</feature>
<keyword evidence="3" id="KW-1185">Reference proteome</keyword>
<dbReference type="RefSeq" id="WP_155477405.1">
    <property type="nucleotide sequence ID" value="NZ_WNKU01000022.1"/>
</dbReference>
<keyword evidence="1" id="KW-0472">Membrane</keyword>
<evidence type="ECO:0000256" key="1">
    <source>
        <dbReference type="SAM" id="Phobius"/>
    </source>
</evidence>
<protein>
    <submittedName>
        <fullName evidence="2">Phage holin family protein</fullName>
    </submittedName>
</protein>
<comment type="caution">
    <text evidence="2">The sequence shown here is derived from an EMBL/GenBank/DDBJ whole genome shotgun (WGS) entry which is preliminary data.</text>
</comment>
<keyword evidence="1" id="KW-0812">Transmembrane</keyword>
<dbReference type="PANTHER" id="PTHR37309">
    <property type="entry name" value="SLR0284 PROTEIN"/>
    <property type="match status" value="1"/>
</dbReference>
<dbReference type="PANTHER" id="PTHR37309:SF1">
    <property type="entry name" value="SLR0284 PROTEIN"/>
    <property type="match status" value="1"/>
</dbReference>
<reference evidence="2 3" key="1">
    <citation type="submission" date="2019-11" db="EMBL/GenBank/DDBJ databases">
        <title>Whole-genome sequence of a the green, strictly anaerobic photosynthetic bacterium Heliobacillus mobilis DSM 6151.</title>
        <authorList>
            <person name="Kyndt J.A."/>
            <person name="Meyer T.E."/>
        </authorList>
    </citation>
    <scope>NUCLEOTIDE SEQUENCE [LARGE SCALE GENOMIC DNA]</scope>
    <source>
        <strain evidence="2 3">DSM 6151</strain>
    </source>
</reference>
<sequence length="114" mass="12348">MNSLVLRWLLNTLALALTAWFIPGIHITGIAPAFFAALVLGVVNAIIRPIVILFTLPLNVLTLGLFTLVINGLMLQMVSGLVRGFDVSGFWAAFFGSLVLSVISMVLSWFVSED</sequence>
<dbReference type="Proteomes" id="UP000430670">
    <property type="component" value="Unassembled WGS sequence"/>
</dbReference>
<feature type="transmembrane region" description="Helical" evidence="1">
    <location>
        <begin position="50"/>
        <end position="70"/>
    </location>
</feature>
<dbReference type="EMBL" id="WNKU01000022">
    <property type="protein sequence ID" value="MTV50321.1"/>
    <property type="molecule type" value="Genomic_DNA"/>
</dbReference>
<evidence type="ECO:0000313" key="3">
    <source>
        <dbReference type="Proteomes" id="UP000430670"/>
    </source>
</evidence>
<proteinExistence type="predicted"/>
<dbReference type="AlphaFoldDB" id="A0A6I3SMU6"/>
<keyword evidence="1" id="KW-1133">Transmembrane helix</keyword>
<dbReference type="Pfam" id="PF04020">
    <property type="entry name" value="Phage_holin_4_2"/>
    <property type="match status" value="1"/>
</dbReference>
<gene>
    <name evidence="2" type="ORF">GJ688_15225</name>
</gene>
<feature type="transmembrane region" description="Helical" evidence="1">
    <location>
        <begin position="20"/>
        <end position="43"/>
    </location>
</feature>
<evidence type="ECO:0000313" key="2">
    <source>
        <dbReference type="EMBL" id="MTV50321.1"/>
    </source>
</evidence>
<dbReference type="OrthoDB" id="7205479at2"/>
<accession>A0A6I3SMU6</accession>
<organism evidence="2 3">
    <name type="scientific">Heliobacterium mobile</name>
    <name type="common">Heliobacillus mobilis</name>
    <dbReference type="NCBI Taxonomy" id="28064"/>
    <lineage>
        <taxon>Bacteria</taxon>
        <taxon>Bacillati</taxon>
        <taxon>Bacillota</taxon>
        <taxon>Clostridia</taxon>
        <taxon>Eubacteriales</taxon>
        <taxon>Heliobacteriaceae</taxon>
        <taxon>Heliobacterium</taxon>
    </lineage>
</organism>
<name>A0A6I3SMU6_HELMO</name>